<gene>
    <name evidence="1" type="ORF">S01H1_62203</name>
</gene>
<evidence type="ECO:0000313" key="1">
    <source>
        <dbReference type="EMBL" id="GAG39961.1"/>
    </source>
</evidence>
<accession>X0YTL3</accession>
<feature type="non-terminal residue" evidence="1">
    <location>
        <position position="38"/>
    </location>
</feature>
<proteinExistence type="predicted"/>
<reference evidence="1" key="1">
    <citation type="journal article" date="2014" name="Front. Microbiol.">
        <title>High frequency of phylogenetically diverse reductive dehalogenase-homologous genes in deep subseafloor sedimentary metagenomes.</title>
        <authorList>
            <person name="Kawai M."/>
            <person name="Futagami T."/>
            <person name="Toyoda A."/>
            <person name="Takaki Y."/>
            <person name="Nishi S."/>
            <person name="Hori S."/>
            <person name="Arai W."/>
            <person name="Tsubouchi T."/>
            <person name="Morono Y."/>
            <person name="Uchiyama I."/>
            <person name="Ito T."/>
            <person name="Fujiyama A."/>
            <person name="Inagaki F."/>
            <person name="Takami H."/>
        </authorList>
    </citation>
    <scope>NUCLEOTIDE SEQUENCE</scope>
    <source>
        <strain evidence="1">Expedition CK06-06</strain>
    </source>
</reference>
<comment type="caution">
    <text evidence="1">The sequence shown here is derived from an EMBL/GenBank/DDBJ whole genome shotgun (WGS) entry which is preliminary data.</text>
</comment>
<protein>
    <submittedName>
        <fullName evidence="1">Uncharacterized protein</fullName>
    </submittedName>
</protein>
<organism evidence="1">
    <name type="scientific">marine sediment metagenome</name>
    <dbReference type="NCBI Taxonomy" id="412755"/>
    <lineage>
        <taxon>unclassified sequences</taxon>
        <taxon>metagenomes</taxon>
        <taxon>ecological metagenomes</taxon>
    </lineage>
</organism>
<name>X0YTL3_9ZZZZ</name>
<dbReference type="EMBL" id="BARS01040839">
    <property type="protein sequence ID" value="GAG39961.1"/>
    <property type="molecule type" value="Genomic_DNA"/>
</dbReference>
<sequence>MAKKILKISRPYYTNQLICKDLKKRTNGIKTNSSVKFP</sequence>
<dbReference type="AlphaFoldDB" id="X0YTL3"/>